<keyword evidence="1" id="KW-0732">Signal</keyword>
<evidence type="ECO:0000313" key="3">
    <source>
        <dbReference type="EMBL" id="ASM70901.1"/>
    </source>
</evidence>
<accession>A0A221JVX8</accession>
<keyword evidence="4" id="KW-1185">Reference proteome</keyword>
<dbReference type="InterPro" id="IPR007314">
    <property type="entry name" value="Cofac_haem-bd_dom"/>
</dbReference>
<proteinExistence type="predicted"/>
<dbReference type="AlphaFoldDB" id="A0A221JVX8"/>
<dbReference type="Proteomes" id="UP000199754">
    <property type="component" value="Chromosome"/>
</dbReference>
<gene>
    <name evidence="3" type="ORF">SULPSESMR1_00060</name>
</gene>
<feature type="domain" description="Haem-binding uptake Tiki superfamily ChaN" evidence="2">
    <location>
        <begin position="24"/>
        <end position="219"/>
    </location>
</feature>
<evidence type="ECO:0000259" key="2">
    <source>
        <dbReference type="Pfam" id="PF04187"/>
    </source>
</evidence>
<dbReference type="Pfam" id="PF04187">
    <property type="entry name" value="Cofac_haem_bdg"/>
    <property type="match status" value="1"/>
</dbReference>
<dbReference type="SUPFAM" id="SSF159501">
    <property type="entry name" value="EreA/ChaN-like"/>
    <property type="match status" value="1"/>
</dbReference>
<feature type="signal peptide" evidence="1">
    <location>
        <begin position="1"/>
        <end position="20"/>
    </location>
</feature>
<name>A0A221JVX8_9RHOB</name>
<evidence type="ECO:0000256" key="1">
    <source>
        <dbReference type="SAM" id="SignalP"/>
    </source>
</evidence>
<dbReference type="EMBL" id="CP022415">
    <property type="protein sequence ID" value="ASM70901.1"/>
    <property type="molecule type" value="Genomic_DNA"/>
</dbReference>
<dbReference type="Gene3D" id="3.40.50.11550">
    <property type="match status" value="1"/>
</dbReference>
<reference evidence="3 4" key="1">
    <citation type="submission" date="2017-07" db="EMBL/GenBank/DDBJ databases">
        <title>Genome Sequence of Sulfitobacter pseudonitzschiae Strain SMR1 Isolated from a culture of the Diatom Skeletonema marinoi.</title>
        <authorList>
            <person name="Topel M."/>
            <person name="Pinder M.I.M."/>
            <person name="Johansson O.N."/>
            <person name="Kourtchenko O."/>
            <person name="Godhe A."/>
            <person name="Clarke A.K."/>
        </authorList>
    </citation>
    <scope>NUCLEOTIDE SEQUENCE [LARGE SCALE GENOMIC DNA]</scope>
    <source>
        <strain evidence="3 4">SMR1</strain>
    </source>
</reference>
<sequence length="263" mass="27801">MRYMIPALLSWAVLCGAAFAFDAADVPRADIMIVGEVHDNPIHHAAQALVVAQAQPKAIVWEMLTPVQAALVTPALVQDVGRMAETLGWAEARWPDFAMYHPVFAAAPHAATYGAAVPRDVVSGVVKGSLEDAFDAAAAYGLDRDLSIAEQRAREALQFAAHCNALPQDLVPGMVKAQRLRDAVLAQAAVQALADTGGPVVVITGNGHARKDWGVPSYLVRVAPDAIVWAIGQGEDGNAPDGGFDVIWDAPAQTRPDPCTAFK</sequence>
<protein>
    <submittedName>
        <fullName evidence="3">Heme-binding uptake, Tiki superfamily, ChaN</fullName>
    </submittedName>
</protein>
<feature type="chain" id="PRO_5012036041" evidence="1">
    <location>
        <begin position="21"/>
        <end position="263"/>
    </location>
</feature>
<dbReference type="KEGG" id="spse:SULPSESMR1_00060"/>
<dbReference type="STRING" id="1402135.SAMN05444149_102111"/>
<dbReference type="CDD" id="cd14727">
    <property type="entry name" value="ChanN-like"/>
    <property type="match status" value="1"/>
</dbReference>
<evidence type="ECO:0000313" key="4">
    <source>
        <dbReference type="Proteomes" id="UP000199754"/>
    </source>
</evidence>
<dbReference type="RefSeq" id="WP_240311441.1">
    <property type="nucleotide sequence ID" value="NZ_CP022415.1"/>
</dbReference>
<organism evidence="3 4">
    <name type="scientific">Pseudosulfitobacter pseudonitzschiae</name>
    <dbReference type="NCBI Taxonomy" id="1402135"/>
    <lineage>
        <taxon>Bacteria</taxon>
        <taxon>Pseudomonadati</taxon>
        <taxon>Pseudomonadota</taxon>
        <taxon>Alphaproteobacteria</taxon>
        <taxon>Rhodobacterales</taxon>
        <taxon>Roseobacteraceae</taxon>
        <taxon>Pseudosulfitobacter</taxon>
    </lineage>
</organism>